<dbReference type="EMBL" id="BMZS01000007">
    <property type="protein sequence ID" value="GHD54682.1"/>
    <property type="molecule type" value="Genomic_DNA"/>
</dbReference>
<organism evidence="2 3">
    <name type="scientific">Thalassobaculum fulvum</name>
    <dbReference type="NCBI Taxonomy" id="1633335"/>
    <lineage>
        <taxon>Bacteria</taxon>
        <taxon>Pseudomonadati</taxon>
        <taxon>Pseudomonadota</taxon>
        <taxon>Alphaproteobacteria</taxon>
        <taxon>Rhodospirillales</taxon>
        <taxon>Thalassobaculaceae</taxon>
        <taxon>Thalassobaculum</taxon>
    </lineage>
</organism>
<reference evidence="2" key="2">
    <citation type="submission" date="2020-09" db="EMBL/GenBank/DDBJ databases">
        <authorList>
            <person name="Sun Q."/>
            <person name="Kim S."/>
        </authorList>
    </citation>
    <scope>NUCLEOTIDE SEQUENCE</scope>
    <source>
        <strain evidence="2">KCTC 42651</strain>
    </source>
</reference>
<dbReference type="Proteomes" id="UP000630353">
    <property type="component" value="Unassembled WGS sequence"/>
</dbReference>
<evidence type="ECO:0000313" key="2">
    <source>
        <dbReference type="EMBL" id="GHD54682.1"/>
    </source>
</evidence>
<evidence type="ECO:0000256" key="1">
    <source>
        <dbReference type="SAM" id="MobiDB-lite"/>
    </source>
</evidence>
<accession>A0A918XU69</accession>
<keyword evidence="3" id="KW-1185">Reference proteome</keyword>
<dbReference type="SUPFAM" id="SSF53335">
    <property type="entry name" value="S-adenosyl-L-methionine-dependent methyltransferases"/>
    <property type="match status" value="1"/>
</dbReference>
<dbReference type="RefSeq" id="WP_189991471.1">
    <property type="nucleotide sequence ID" value="NZ_BMZS01000007.1"/>
</dbReference>
<dbReference type="InterPro" id="IPR029063">
    <property type="entry name" value="SAM-dependent_MTases_sf"/>
</dbReference>
<feature type="region of interest" description="Disordered" evidence="1">
    <location>
        <begin position="310"/>
        <end position="329"/>
    </location>
</feature>
<name>A0A918XU69_9PROT</name>
<dbReference type="Gene3D" id="3.40.50.150">
    <property type="entry name" value="Vaccinia Virus protein VP39"/>
    <property type="match status" value="1"/>
</dbReference>
<protein>
    <submittedName>
        <fullName evidence="2">Uncharacterized protein</fullName>
    </submittedName>
</protein>
<reference evidence="2" key="1">
    <citation type="journal article" date="2014" name="Int. J. Syst. Evol. Microbiol.">
        <title>Complete genome sequence of Corynebacterium casei LMG S-19264T (=DSM 44701T), isolated from a smear-ripened cheese.</title>
        <authorList>
            <consortium name="US DOE Joint Genome Institute (JGI-PGF)"/>
            <person name="Walter F."/>
            <person name="Albersmeier A."/>
            <person name="Kalinowski J."/>
            <person name="Ruckert C."/>
        </authorList>
    </citation>
    <scope>NUCLEOTIDE SEQUENCE</scope>
    <source>
        <strain evidence="2">KCTC 42651</strain>
    </source>
</reference>
<dbReference type="AlphaFoldDB" id="A0A918XU69"/>
<gene>
    <name evidence="2" type="ORF">GCM10017083_32480</name>
</gene>
<comment type="caution">
    <text evidence="2">The sequence shown here is derived from an EMBL/GenBank/DDBJ whole genome shotgun (WGS) entry which is preliminary data.</text>
</comment>
<sequence>MTTPEPFLSSETYRAREAEAMDAIGVRAIQAFSPITFAAVGMPTRALTERGLQRYVDNLFVGKAIAYWTERFAVSEHEAKLVQDACALAEELTGERFGRSIRPVFTTVKSLELYRLVTSLAQAVGRPLRILEIGPGSGYVGLYLGLAGHQCLLMDNAEGYYLWQNRLFRRAFGDHFVETVETGRAPERYLDGGATIVHLPWWDFVELFEAEKLPAIDLVIAEDMLGEMDRIGLRYTLRLSSRLLRGGSPGLFAYVSPGMQFVSKVKDIHTEFCRAGFHNVRGQDFWLYAAPDTEFFRYGEGEKLRISPTPGLEQVSPSAPVPGPGSRTLDVRDVIDLPRDLTTHDYRFLEATGVEHPFGPRRG</sequence>
<proteinExistence type="predicted"/>
<evidence type="ECO:0000313" key="3">
    <source>
        <dbReference type="Proteomes" id="UP000630353"/>
    </source>
</evidence>